<name>A0A8T1SIY0_CHESE</name>
<comment type="subcellular location">
    <subcellularLocation>
        <location evidence="1">Cell membrane</location>
        <topology evidence="1">Multi-pass membrane protein</topology>
    </subcellularLocation>
</comment>
<keyword evidence="13" id="KW-1185">Reference proteome</keyword>
<dbReference type="GO" id="GO:0098719">
    <property type="term" value="P:sodium ion import across plasma membrane"/>
    <property type="evidence" value="ECO:0007669"/>
    <property type="project" value="TreeGrafter"/>
</dbReference>
<dbReference type="GO" id="GO:0015385">
    <property type="term" value="F:sodium:proton antiporter activity"/>
    <property type="evidence" value="ECO:0007669"/>
    <property type="project" value="InterPro"/>
</dbReference>
<protein>
    <submittedName>
        <fullName evidence="12">Solute carrier family 9, subfamily C (Na+-transporting carboxylic acid decarboxylase), member 1</fullName>
    </submittedName>
</protein>
<evidence type="ECO:0000256" key="5">
    <source>
        <dbReference type="ARBA" id="ARBA00022989"/>
    </source>
</evidence>
<dbReference type="InterPro" id="IPR018422">
    <property type="entry name" value="Cation/H_exchanger_CPA1"/>
</dbReference>
<keyword evidence="6" id="KW-0915">Sodium</keyword>
<dbReference type="GO" id="GO:0005886">
    <property type="term" value="C:plasma membrane"/>
    <property type="evidence" value="ECO:0007669"/>
    <property type="project" value="UniProtKB-SubCell"/>
</dbReference>
<accession>A0A8T1SIY0</accession>
<feature type="transmembrane region" description="Helical" evidence="10">
    <location>
        <begin position="23"/>
        <end position="46"/>
    </location>
</feature>
<keyword evidence="8 10" id="KW-0472">Membrane</keyword>
<evidence type="ECO:0000256" key="4">
    <source>
        <dbReference type="ARBA" id="ARBA00022692"/>
    </source>
</evidence>
<dbReference type="GO" id="GO:0015386">
    <property type="term" value="F:potassium:proton antiporter activity"/>
    <property type="evidence" value="ECO:0007669"/>
    <property type="project" value="TreeGrafter"/>
</dbReference>
<evidence type="ECO:0000313" key="12">
    <source>
        <dbReference type="EMBL" id="KAG6928607.1"/>
    </source>
</evidence>
<dbReference type="OrthoDB" id="9422143at2759"/>
<keyword evidence="9" id="KW-0739">Sodium transport</keyword>
<dbReference type="EMBL" id="JAHGAV010000209">
    <property type="protein sequence ID" value="KAG6928607.1"/>
    <property type="molecule type" value="Genomic_DNA"/>
</dbReference>
<evidence type="ECO:0000256" key="1">
    <source>
        <dbReference type="ARBA" id="ARBA00004651"/>
    </source>
</evidence>
<evidence type="ECO:0000313" key="13">
    <source>
        <dbReference type="Proteomes" id="UP000765507"/>
    </source>
</evidence>
<evidence type="ECO:0000256" key="8">
    <source>
        <dbReference type="ARBA" id="ARBA00023136"/>
    </source>
</evidence>
<feature type="domain" description="Cation/H+ exchanger transmembrane" evidence="11">
    <location>
        <begin position="2"/>
        <end position="79"/>
    </location>
</feature>
<evidence type="ECO:0000256" key="10">
    <source>
        <dbReference type="SAM" id="Phobius"/>
    </source>
</evidence>
<organism evidence="12 13">
    <name type="scientific">Chelydra serpentina</name>
    <name type="common">Snapping turtle</name>
    <name type="synonym">Testudo serpentina</name>
    <dbReference type="NCBI Taxonomy" id="8475"/>
    <lineage>
        <taxon>Eukaryota</taxon>
        <taxon>Metazoa</taxon>
        <taxon>Chordata</taxon>
        <taxon>Craniata</taxon>
        <taxon>Vertebrata</taxon>
        <taxon>Euteleostomi</taxon>
        <taxon>Archelosauria</taxon>
        <taxon>Testudinata</taxon>
        <taxon>Testudines</taxon>
        <taxon>Cryptodira</taxon>
        <taxon>Durocryptodira</taxon>
        <taxon>Americhelydia</taxon>
        <taxon>Chelydroidea</taxon>
        <taxon>Chelydridae</taxon>
        <taxon>Chelydra</taxon>
    </lineage>
</organism>
<dbReference type="GO" id="GO:0051453">
    <property type="term" value="P:regulation of intracellular pH"/>
    <property type="evidence" value="ECO:0007669"/>
    <property type="project" value="TreeGrafter"/>
</dbReference>
<keyword evidence="4 10" id="KW-0812">Transmembrane</keyword>
<dbReference type="PANTHER" id="PTHR10110:SF86">
    <property type="entry name" value="SODIUM_HYDROGEN EXCHANGER 7"/>
    <property type="match status" value="1"/>
</dbReference>
<keyword evidence="5 10" id="KW-1133">Transmembrane helix</keyword>
<evidence type="ECO:0000256" key="6">
    <source>
        <dbReference type="ARBA" id="ARBA00023053"/>
    </source>
</evidence>
<evidence type="ECO:0000256" key="3">
    <source>
        <dbReference type="ARBA" id="ARBA00022475"/>
    </source>
</evidence>
<dbReference type="Proteomes" id="UP000765507">
    <property type="component" value="Unassembled WGS sequence"/>
</dbReference>
<reference evidence="12 13" key="1">
    <citation type="journal article" date="2020" name="G3 (Bethesda)">
        <title>Draft Genome of the Common Snapping Turtle, Chelydra serpentina, a Model for Phenotypic Plasticity in Reptiles.</title>
        <authorList>
            <person name="Das D."/>
            <person name="Singh S.K."/>
            <person name="Bierstedt J."/>
            <person name="Erickson A."/>
            <person name="Galli G.L.J."/>
            <person name="Crossley D.A. 2nd"/>
            <person name="Rhen T."/>
        </authorList>
    </citation>
    <scope>NUCLEOTIDE SEQUENCE [LARGE SCALE GENOMIC DNA]</scope>
    <source>
        <strain evidence="12">KW</strain>
    </source>
</reference>
<sequence length="91" mass="10516">MFTPVIIFTAAFEMDFYIFRKSFWQIFLLSVPGFLMNCTLIGSLTYKINKYNWNWHASMLFGIILSTTDPILSVASVKNIGMSIFSTVWKV</sequence>
<dbReference type="InterPro" id="IPR006153">
    <property type="entry name" value="Cation/H_exchanger_TM"/>
</dbReference>
<gene>
    <name evidence="12" type="ORF">G0U57_007727</name>
</gene>
<comment type="caution">
    <text evidence="12">The sequence shown here is derived from an EMBL/GenBank/DDBJ whole genome shotgun (WGS) entry which is preliminary data.</text>
</comment>
<keyword evidence="7" id="KW-0406">Ion transport</keyword>
<evidence type="ECO:0000259" key="11">
    <source>
        <dbReference type="Pfam" id="PF00999"/>
    </source>
</evidence>
<evidence type="ECO:0000256" key="9">
    <source>
        <dbReference type="ARBA" id="ARBA00023201"/>
    </source>
</evidence>
<evidence type="ECO:0000256" key="2">
    <source>
        <dbReference type="ARBA" id="ARBA00022448"/>
    </source>
</evidence>
<keyword evidence="2" id="KW-0813">Transport</keyword>
<dbReference type="AlphaFoldDB" id="A0A8T1SIY0"/>
<keyword evidence="3" id="KW-1003">Cell membrane</keyword>
<dbReference type="Pfam" id="PF00999">
    <property type="entry name" value="Na_H_Exchanger"/>
    <property type="match status" value="1"/>
</dbReference>
<proteinExistence type="predicted"/>
<evidence type="ECO:0000256" key="7">
    <source>
        <dbReference type="ARBA" id="ARBA00023065"/>
    </source>
</evidence>
<dbReference type="PANTHER" id="PTHR10110">
    <property type="entry name" value="SODIUM/HYDROGEN EXCHANGER"/>
    <property type="match status" value="1"/>
</dbReference>